<proteinExistence type="predicted"/>
<organism evidence="6 7">
    <name type="scientific">Limulus polyphemus</name>
    <name type="common">Atlantic horseshoe crab</name>
    <dbReference type="NCBI Taxonomy" id="6850"/>
    <lineage>
        <taxon>Eukaryota</taxon>
        <taxon>Metazoa</taxon>
        <taxon>Ecdysozoa</taxon>
        <taxon>Arthropoda</taxon>
        <taxon>Chelicerata</taxon>
        <taxon>Merostomata</taxon>
        <taxon>Xiphosura</taxon>
        <taxon>Limulidae</taxon>
        <taxon>Limulus</taxon>
    </lineage>
</organism>
<comment type="pathway">
    <text evidence="2">Protein modification; protein ubiquitination.</text>
</comment>
<dbReference type="RefSeq" id="XP_013773856.1">
    <property type="nucleotide sequence ID" value="XM_013918402.2"/>
</dbReference>
<keyword evidence="6" id="KW-1185">Reference proteome</keyword>
<evidence type="ECO:0000256" key="5">
    <source>
        <dbReference type="SAM" id="MobiDB-lite"/>
    </source>
</evidence>
<dbReference type="SUPFAM" id="SSF81383">
    <property type="entry name" value="F-box domain"/>
    <property type="match status" value="1"/>
</dbReference>
<accession>A0ABM1B369</accession>
<dbReference type="PANTHER" id="PTHR13123:SF7">
    <property type="entry name" value="LD30288P"/>
    <property type="match status" value="1"/>
</dbReference>
<reference evidence="7" key="1">
    <citation type="submission" date="2025-08" db="UniProtKB">
        <authorList>
            <consortium name="RefSeq"/>
        </authorList>
    </citation>
    <scope>IDENTIFICATION</scope>
    <source>
        <tissue evidence="7">Muscle</tissue>
    </source>
</reference>
<dbReference type="Proteomes" id="UP000694941">
    <property type="component" value="Unplaced"/>
</dbReference>
<evidence type="ECO:0000256" key="2">
    <source>
        <dbReference type="ARBA" id="ARBA00004906"/>
    </source>
</evidence>
<feature type="region of interest" description="Disordered" evidence="5">
    <location>
        <begin position="39"/>
        <end position="59"/>
    </location>
</feature>
<evidence type="ECO:0000256" key="1">
    <source>
        <dbReference type="ARBA" id="ARBA00004123"/>
    </source>
</evidence>
<evidence type="ECO:0000256" key="4">
    <source>
        <dbReference type="ARBA" id="ARBA00023242"/>
    </source>
</evidence>
<dbReference type="InterPro" id="IPR040394">
    <property type="entry name" value="FBX25/32"/>
</dbReference>
<comment type="subcellular location">
    <subcellularLocation>
        <location evidence="1">Nucleus</location>
    </subcellularLocation>
</comment>
<keyword evidence="4" id="KW-0539">Nucleus</keyword>
<dbReference type="InterPro" id="IPR036047">
    <property type="entry name" value="F-box-like_dom_sf"/>
</dbReference>
<evidence type="ECO:0000256" key="3">
    <source>
        <dbReference type="ARBA" id="ARBA00022786"/>
    </source>
</evidence>
<protein>
    <submittedName>
        <fullName evidence="7">F-box only protein 25-like isoform X2</fullName>
    </submittedName>
</protein>
<evidence type="ECO:0000313" key="7">
    <source>
        <dbReference type="RefSeq" id="XP_013773856.1"/>
    </source>
</evidence>
<name>A0ABM1B369_LIMPO</name>
<dbReference type="GeneID" id="106458848"/>
<gene>
    <name evidence="7" type="primary">LOC106458848</name>
</gene>
<evidence type="ECO:0000313" key="6">
    <source>
        <dbReference type="Proteomes" id="UP000694941"/>
    </source>
</evidence>
<dbReference type="PANTHER" id="PTHR13123">
    <property type="entry name" value="LD30288P"/>
    <property type="match status" value="1"/>
</dbReference>
<sequence>MPFISKDWRSPGEAWVKTDEGWERKKNLEQLNRNMKKRFALDSDGSTDSSDSDSESKIKTTACTASEKCQKRRETHLWQPHFPITIKSTREVAGYNTISEAFRRLDFRNGVKDIRRFNYICKLIHLIISQNLTTLSGCATKVLFVLLEEVAGQVASNQQNIHMLQAILYDLKKTMRKYYCWGRPLGSTLLWEQHLQTIERICMFASNIKIKEPKDDGSLKLTHLPAELIREILLRLCDYRDLINSGQAYSVMQGLINEQYIWRQLCYFHFTLQQVHHALDCYKSKSGHPIKLDWQGVFHHLRKVFGLKEEYADCLFLCRHCRCLFWKSFGHPCIDTTLQHTREVSEMANGEEEIEDKVSVPECIPVPPQAFLKFFSL</sequence>
<keyword evidence="3" id="KW-0833">Ubl conjugation pathway</keyword>